<feature type="transmembrane region" description="Helical" evidence="2">
    <location>
        <begin position="93"/>
        <end position="111"/>
    </location>
</feature>
<organism evidence="3 4">
    <name type="scientific">Streptomyces qinglanensis</name>
    <dbReference type="NCBI Taxonomy" id="943816"/>
    <lineage>
        <taxon>Bacteria</taxon>
        <taxon>Bacillati</taxon>
        <taxon>Actinomycetota</taxon>
        <taxon>Actinomycetes</taxon>
        <taxon>Kitasatosporales</taxon>
        <taxon>Streptomycetaceae</taxon>
        <taxon>Streptomyces</taxon>
    </lineage>
</organism>
<feature type="transmembrane region" description="Helical" evidence="2">
    <location>
        <begin position="117"/>
        <end position="138"/>
    </location>
</feature>
<feature type="region of interest" description="Disordered" evidence="1">
    <location>
        <begin position="145"/>
        <end position="170"/>
    </location>
</feature>
<protein>
    <submittedName>
        <fullName evidence="3">Uncharacterized protein</fullName>
    </submittedName>
</protein>
<name>A0A1H9V9C8_9ACTN</name>
<gene>
    <name evidence="3" type="ORF">SAMN05421870_11129</name>
</gene>
<evidence type="ECO:0000256" key="1">
    <source>
        <dbReference type="SAM" id="MobiDB-lite"/>
    </source>
</evidence>
<reference evidence="4" key="1">
    <citation type="submission" date="2016-10" db="EMBL/GenBank/DDBJ databases">
        <authorList>
            <person name="Varghese N."/>
            <person name="Submissions S."/>
        </authorList>
    </citation>
    <scope>NUCLEOTIDE SEQUENCE [LARGE SCALE GENOMIC DNA]</scope>
    <source>
        <strain evidence="4">CGMCC 4.6825</strain>
    </source>
</reference>
<feature type="transmembrane region" description="Helical" evidence="2">
    <location>
        <begin position="59"/>
        <end position="81"/>
    </location>
</feature>
<feature type="transmembrane region" description="Helical" evidence="2">
    <location>
        <begin position="16"/>
        <end position="39"/>
    </location>
</feature>
<keyword evidence="4" id="KW-1185">Reference proteome</keyword>
<dbReference type="EMBL" id="FOGO01000011">
    <property type="protein sequence ID" value="SES18189.1"/>
    <property type="molecule type" value="Genomic_DNA"/>
</dbReference>
<dbReference type="AlphaFoldDB" id="A0A1H9V9C8"/>
<dbReference type="Proteomes" id="UP000182841">
    <property type="component" value="Unassembled WGS sequence"/>
</dbReference>
<proteinExistence type="predicted"/>
<evidence type="ECO:0000256" key="2">
    <source>
        <dbReference type="SAM" id="Phobius"/>
    </source>
</evidence>
<feature type="compositionally biased region" description="Basic and acidic residues" evidence="1">
    <location>
        <begin position="149"/>
        <end position="158"/>
    </location>
</feature>
<sequence length="170" mass="17421">MQATEEVGGVAGRRRAVAAVTALVLTVEAAVLVGLNLFLGKVADAQQMSLAGIEPRAMTISAVLGAVLVGGYVLGCALILLRTAIRDVPPRGFLRIVLISCAVVHGVLGAFCVGLVGWLAFVLLMSVLGLIVWSLTWYGEAMAEPAGRPAEHPGERPGDGPGVSAEPTGP</sequence>
<evidence type="ECO:0000313" key="3">
    <source>
        <dbReference type="EMBL" id="SES18189.1"/>
    </source>
</evidence>
<keyword evidence="2" id="KW-0812">Transmembrane</keyword>
<keyword evidence="2" id="KW-1133">Transmembrane helix</keyword>
<keyword evidence="2" id="KW-0472">Membrane</keyword>
<accession>A0A1H9V9C8</accession>
<evidence type="ECO:0000313" key="4">
    <source>
        <dbReference type="Proteomes" id="UP000182841"/>
    </source>
</evidence>